<keyword evidence="3" id="KW-0804">Transcription</keyword>
<dbReference type="PANTHER" id="PTHR33164">
    <property type="entry name" value="TRANSCRIPTIONAL REGULATOR, MARR FAMILY"/>
    <property type="match status" value="1"/>
</dbReference>
<evidence type="ECO:0000313" key="6">
    <source>
        <dbReference type="Proteomes" id="UP001595462"/>
    </source>
</evidence>
<name>A0ABV7EU29_9GAMM</name>
<evidence type="ECO:0000259" key="4">
    <source>
        <dbReference type="PROSITE" id="PS50995"/>
    </source>
</evidence>
<gene>
    <name evidence="5" type="ORF">ACFOSU_14135</name>
</gene>
<dbReference type="PANTHER" id="PTHR33164:SF64">
    <property type="entry name" value="TRANSCRIPTIONAL REGULATOR SLYA"/>
    <property type="match status" value="1"/>
</dbReference>
<evidence type="ECO:0000256" key="1">
    <source>
        <dbReference type="ARBA" id="ARBA00023015"/>
    </source>
</evidence>
<dbReference type="Gene3D" id="1.10.10.10">
    <property type="entry name" value="Winged helix-like DNA-binding domain superfamily/Winged helix DNA-binding domain"/>
    <property type="match status" value="1"/>
</dbReference>
<accession>A0ABV7EU29</accession>
<dbReference type="InterPro" id="IPR000835">
    <property type="entry name" value="HTH_MarR-typ"/>
</dbReference>
<dbReference type="PROSITE" id="PS50995">
    <property type="entry name" value="HTH_MARR_2"/>
    <property type="match status" value="1"/>
</dbReference>
<dbReference type="RefSeq" id="WP_380690574.1">
    <property type="nucleotide sequence ID" value="NZ_JBHRSS010000006.1"/>
</dbReference>
<evidence type="ECO:0000256" key="3">
    <source>
        <dbReference type="ARBA" id="ARBA00023163"/>
    </source>
</evidence>
<dbReference type="SUPFAM" id="SSF46785">
    <property type="entry name" value="Winged helix' DNA-binding domain"/>
    <property type="match status" value="1"/>
</dbReference>
<comment type="caution">
    <text evidence="5">The sequence shown here is derived from an EMBL/GenBank/DDBJ whole genome shotgun (WGS) entry which is preliminary data.</text>
</comment>
<protein>
    <submittedName>
        <fullName evidence="5">MarR family winged helix-turn-helix transcriptional regulator</fullName>
    </submittedName>
</protein>
<evidence type="ECO:0000256" key="2">
    <source>
        <dbReference type="ARBA" id="ARBA00023125"/>
    </source>
</evidence>
<proteinExistence type="predicted"/>
<evidence type="ECO:0000313" key="5">
    <source>
        <dbReference type="EMBL" id="MFC3105016.1"/>
    </source>
</evidence>
<keyword evidence="1" id="KW-0805">Transcription regulation</keyword>
<feature type="domain" description="HTH marR-type" evidence="4">
    <location>
        <begin position="22"/>
        <end position="161"/>
    </location>
</feature>
<dbReference type="EMBL" id="JBHRSS010000006">
    <property type="protein sequence ID" value="MFC3105016.1"/>
    <property type="molecule type" value="Genomic_DNA"/>
</dbReference>
<dbReference type="InterPro" id="IPR036390">
    <property type="entry name" value="WH_DNA-bd_sf"/>
</dbReference>
<dbReference type="Proteomes" id="UP001595462">
    <property type="component" value="Unassembled WGS sequence"/>
</dbReference>
<keyword evidence="6" id="KW-1185">Reference proteome</keyword>
<organism evidence="5 6">
    <name type="scientific">Salinisphaera aquimarina</name>
    <dbReference type="NCBI Taxonomy" id="2094031"/>
    <lineage>
        <taxon>Bacteria</taxon>
        <taxon>Pseudomonadati</taxon>
        <taxon>Pseudomonadota</taxon>
        <taxon>Gammaproteobacteria</taxon>
        <taxon>Salinisphaerales</taxon>
        <taxon>Salinisphaeraceae</taxon>
        <taxon>Salinisphaera</taxon>
    </lineage>
</organism>
<keyword evidence="2" id="KW-0238">DNA-binding</keyword>
<reference evidence="6" key="1">
    <citation type="journal article" date="2019" name="Int. J. Syst. Evol. Microbiol.">
        <title>The Global Catalogue of Microorganisms (GCM) 10K type strain sequencing project: providing services to taxonomists for standard genome sequencing and annotation.</title>
        <authorList>
            <consortium name="The Broad Institute Genomics Platform"/>
            <consortium name="The Broad Institute Genome Sequencing Center for Infectious Disease"/>
            <person name="Wu L."/>
            <person name="Ma J."/>
        </authorList>
    </citation>
    <scope>NUCLEOTIDE SEQUENCE [LARGE SCALE GENOMIC DNA]</scope>
    <source>
        <strain evidence="6">KCTC 52640</strain>
    </source>
</reference>
<dbReference type="InterPro" id="IPR039422">
    <property type="entry name" value="MarR/SlyA-like"/>
</dbReference>
<dbReference type="Pfam" id="PF12802">
    <property type="entry name" value="MarR_2"/>
    <property type="match status" value="1"/>
</dbReference>
<dbReference type="InterPro" id="IPR036388">
    <property type="entry name" value="WH-like_DNA-bd_sf"/>
</dbReference>
<sequence length="161" mass="17444">MTDDNTMNLRALFEDESLGAPENAVGFVLWRVMHRYVRAIDRQLAPVDLTHLQFTTLAMVAWLARDGGAPTQTQVALAGNIHAMQVSNVIKALETKRFVARTPNPADSRAKCLHVTDAGLQALRSALPIAIEVQKQMFGADGQPGGPLLDSLRAIDSADQA</sequence>
<dbReference type="SMART" id="SM00347">
    <property type="entry name" value="HTH_MARR"/>
    <property type="match status" value="1"/>
</dbReference>